<accession>A0AAN8YLE5</accession>
<evidence type="ECO:0000256" key="2">
    <source>
        <dbReference type="ARBA" id="ARBA00022679"/>
    </source>
</evidence>
<dbReference type="PANTHER" id="PTHR23257:SF957">
    <property type="entry name" value="F3O9.7 PROTEIN-RELATED"/>
    <property type="match status" value="1"/>
</dbReference>
<dbReference type="InterPro" id="IPR017441">
    <property type="entry name" value="Protein_kinase_ATP_BS"/>
</dbReference>
<dbReference type="PROSITE" id="PS00108">
    <property type="entry name" value="PROTEIN_KINASE_ST"/>
    <property type="match status" value="1"/>
</dbReference>
<evidence type="ECO:0000256" key="1">
    <source>
        <dbReference type="ARBA" id="ARBA00022527"/>
    </source>
</evidence>
<dbReference type="SUPFAM" id="SSF56112">
    <property type="entry name" value="Protein kinase-like (PK-like)"/>
    <property type="match status" value="1"/>
</dbReference>
<dbReference type="InterPro" id="IPR000270">
    <property type="entry name" value="PB1_dom"/>
</dbReference>
<dbReference type="SUPFAM" id="SSF54277">
    <property type="entry name" value="CAD &amp; PB1 domains"/>
    <property type="match status" value="1"/>
</dbReference>
<dbReference type="GO" id="GO:0005524">
    <property type="term" value="F:ATP binding"/>
    <property type="evidence" value="ECO:0007669"/>
    <property type="project" value="UniProtKB-UniRule"/>
</dbReference>
<keyword evidence="3 6" id="KW-0547">Nucleotide-binding</keyword>
<evidence type="ECO:0000313" key="9">
    <source>
        <dbReference type="Proteomes" id="UP001371456"/>
    </source>
</evidence>
<dbReference type="CDD" id="cd13999">
    <property type="entry name" value="STKc_MAP3K-like"/>
    <property type="match status" value="1"/>
</dbReference>
<keyword evidence="2" id="KW-0808">Transferase</keyword>
<dbReference type="InterPro" id="IPR050167">
    <property type="entry name" value="Ser_Thr_protein_kinase"/>
</dbReference>
<dbReference type="SMART" id="SM00220">
    <property type="entry name" value="S_TKc"/>
    <property type="match status" value="1"/>
</dbReference>
<reference evidence="8 9" key="1">
    <citation type="submission" date="2024-02" db="EMBL/GenBank/DDBJ databases">
        <title>de novo genome assembly of Solanum bulbocastanum strain 11H21.</title>
        <authorList>
            <person name="Hosaka A.J."/>
        </authorList>
    </citation>
    <scope>NUCLEOTIDE SEQUENCE [LARGE SCALE GENOMIC DNA]</scope>
    <source>
        <tissue evidence="8">Young leaves</tissue>
    </source>
</reference>
<dbReference type="Pfam" id="PF00564">
    <property type="entry name" value="PB1"/>
    <property type="match status" value="1"/>
</dbReference>
<dbReference type="Proteomes" id="UP001371456">
    <property type="component" value="Unassembled WGS sequence"/>
</dbReference>
<feature type="domain" description="Protein kinase" evidence="7">
    <location>
        <begin position="1039"/>
        <end position="1388"/>
    </location>
</feature>
<dbReference type="InterPro" id="IPR008271">
    <property type="entry name" value="Ser/Thr_kinase_AS"/>
</dbReference>
<dbReference type="FunFam" id="3.10.20.90:FF:000058">
    <property type="entry name" value="Octicosapeptide/phox/Bem1p domain kinase superfamily protein"/>
    <property type="match status" value="1"/>
</dbReference>
<protein>
    <recommendedName>
        <fullName evidence="7">Protein kinase domain-containing protein</fullName>
    </recommendedName>
</protein>
<dbReference type="Gene3D" id="3.30.200.20">
    <property type="entry name" value="Phosphorylase Kinase, domain 1"/>
    <property type="match status" value="2"/>
</dbReference>
<dbReference type="Gene3D" id="3.10.20.90">
    <property type="entry name" value="Phosphatidylinositol 3-kinase Catalytic Subunit, Chain A, domain 1"/>
    <property type="match status" value="1"/>
</dbReference>
<dbReference type="GO" id="GO:0007165">
    <property type="term" value="P:signal transduction"/>
    <property type="evidence" value="ECO:0007669"/>
    <property type="project" value="TreeGrafter"/>
</dbReference>
<sequence>MDRDFGEGMPGQQNNFEQARYSSIDTRTEVIGSSNQKFFQDPSSSINTDIRPPDFTVPVGARPVMNYSIQTGEEFALEFMRERVNPKQNLIPHASGGTAGATSCMDLKDKSGISHTGSESGSDIAMITSVGKTRVQHHERSTSVNEGITNHQAVQTETRALSRNNNIHGIQSHMSSRSSTLTKLKFLCSFGGRIMPRPSDGKLRYIGGDTHLVRLRNDVSWEEFRQKMLTIFNNCHTIKYQLPGEDLDALVSVSCDEDLQHMIEECNVLGGDGSQKLRTFLFSYSDLDDSLAGLENIEGDSEMQYVIAVNSMEFGSRRNSTALASTSEKNLDEFLSATIAGENGQVARHVAGADTSDPVIGIPLTSQSAHEGVSISSHRILGSNLGHDSNQLEYLGQTVHHGGAEWQPLPSSISVDNFPGVGGKNLVLPSKQVQYNHGYHPPNSSQLTNNFLVSSSHGYMNWKGDIDPQQSYESSHMNDQESHATVVNLKKDNYPREMFELSKAKPREKELPEEGNIKIESSFQKINEPNKMWPLECKKIVSSNPLNDSASSHVSRVEVPNFTAVAVVGNDVIQSKINDKSQEQVQSSASPVAVQEEILDRFTEDGFSGSGRISNSGYGDSGVNPHDISYEQPSIPPRTFRSEWIPREQPGLNRLSKSDDSAASQFIMAHAYSEGSQQIIESVNKLNDGNVAPQTEHFVPSGRYGNVAPQTEHFIPSGRSLSANQQATADKGVKLQESQELSVSAREVDTKVGGELSEANYMPELKAATYAEKVKSGLSDPILSNNIQAESASRKTELHWGDEGNKEAEQLHSLAEKECQIGAAVSTGIPSGTVGTLEHGSILFDINDRFPRDFLADIFSKAKLMDASPVPAPLYSDGTGLSLNMENHEPKNWSFFQKIAQGDFDRRNVSLMDQDHLSLSSTHANVDDGVSMDYGYPPLKGDGTMIDHMDSQLNIEAEFQQASPEIVVPDTMDLPSEYNPSQITDVQSMQYDVELSSKVPESGYQDENQGAQNAGFPLTNLPLGDFDPSSLQIISNEDLEELKELGSGTFGTVYHGKWRGTDVAIKRIKKSCFTGRSSEQERLSNHLLVGEMTRQSFCPKPPKYPPLEHFSNDGVERKSPKRMLCCPREKTMLYFVTELGNYFQTVEFWREAEILSKLHHPNVVAFYGVVQDGPGGTLATVAEFMVNGSLRHVLLCKDRHLDRRKRLIIAMDAAFGMEYLHSKNIVHFDLKCDNLLVNLKDPSRPICKVTFKNVLRLSSFNGFCICKNVLVADFGLSKIKRNTLVTGGVRGTLPWMAPELLNGGSNKVSEKVDVFSFGIVLWEILTGEEPYANMHYGAIIGGIVNNTLRPPVPSFCDTEWRMLMEQCWAPDPPIRPSFTEIARRLRTMAAACPTRPHAHPAK</sequence>
<dbReference type="InterPro" id="IPR001245">
    <property type="entry name" value="Ser-Thr/Tyr_kinase_cat_dom"/>
</dbReference>
<keyword evidence="9" id="KW-1185">Reference proteome</keyword>
<keyword evidence="4" id="KW-0418">Kinase</keyword>
<dbReference type="CDD" id="cd06410">
    <property type="entry name" value="PB1_UP2"/>
    <property type="match status" value="1"/>
</dbReference>
<dbReference type="InterPro" id="IPR000719">
    <property type="entry name" value="Prot_kinase_dom"/>
</dbReference>
<gene>
    <name evidence="8" type="ORF">RDI58_004122</name>
</gene>
<feature type="binding site" evidence="6">
    <location>
        <position position="1070"/>
    </location>
    <ligand>
        <name>ATP</name>
        <dbReference type="ChEBI" id="CHEBI:30616"/>
    </ligand>
</feature>
<evidence type="ECO:0000256" key="6">
    <source>
        <dbReference type="PROSITE-ProRule" id="PRU10141"/>
    </source>
</evidence>
<dbReference type="Pfam" id="PF07714">
    <property type="entry name" value="PK_Tyr_Ser-Thr"/>
    <property type="match status" value="1"/>
</dbReference>
<name>A0AAN8YLE5_SOLBU</name>
<dbReference type="PANTHER" id="PTHR23257">
    <property type="entry name" value="SERINE-THREONINE PROTEIN KINASE"/>
    <property type="match status" value="1"/>
</dbReference>
<dbReference type="GO" id="GO:0004674">
    <property type="term" value="F:protein serine/threonine kinase activity"/>
    <property type="evidence" value="ECO:0007669"/>
    <property type="project" value="UniProtKB-KW"/>
</dbReference>
<dbReference type="PROSITE" id="PS00107">
    <property type="entry name" value="PROTEIN_KINASE_ATP"/>
    <property type="match status" value="1"/>
</dbReference>
<dbReference type="EMBL" id="JBANQN010000002">
    <property type="protein sequence ID" value="KAK6796421.1"/>
    <property type="molecule type" value="Genomic_DNA"/>
</dbReference>
<comment type="caution">
    <text evidence="8">The sequence shown here is derived from an EMBL/GenBank/DDBJ whole genome shotgun (WGS) entry which is preliminary data.</text>
</comment>
<dbReference type="InterPro" id="IPR011009">
    <property type="entry name" value="Kinase-like_dom_sf"/>
</dbReference>
<dbReference type="GO" id="GO:0005737">
    <property type="term" value="C:cytoplasm"/>
    <property type="evidence" value="ECO:0007669"/>
    <property type="project" value="TreeGrafter"/>
</dbReference>
<dbReference type="Gene3D" id="1.10.510.10">
    <property type="entry name" value="Transferase(Phosphotransferase) domain 1"/>
    <property type="match status" value="1"/>
</dbReference>
<keyword evidence="1" id="KW-0723">Serine/threonine-protein kinase</keyword>
<organism evidence="8 9">
    <name type="scientific">Solanum bulbocastanum</name>
    <name type="common">Wild potato</name>
    <dbReference type="NCBI Taxonomy" id="147425"/>
    <lineage>
        <taxon>Eukaryota</taxon>
        <taxon>Viridiplantae</taxon>
        <taxon>Streptophyta</taxon>
        <taxon>Embryophyta</taxon>
        <taxon>Tracheophyta</taxon>
        <taxon>Spermatophyta</taxon>
        <taxon>Magnoliopsida</taxon>
        <taxon>eudicotyledons</taxon>
        <taxon>Gunneridae</taxon>
        <taxon>Pentapetalae</taxon>
        <taxon>asterids</taxon>
        <taxon>lamiids</taxon>
        <taxon>Solanales</taxon>
        <taxon>Solanaceae</taxon>
        <taxon>Solanoideae</taxon>
        <taxon>Solaneae</taxon>
        <taxon>Solanum</taxon>
    </lineage>
</organism>
<keyword evidence="5 6" id="KW-0067">ATP-binding</keyword>
<evidence type="ECO:0000313" key="8">
    <source>
        <dbReference type="EMBL" id="KAK6796421.1"/>
    </source>
</evidence>
<evidence type="ECO:0000259" key="7">
    <source>
        <dbReference type="PROSITE" id="PS50011"/>
    </source>
</evidence>
<dbReference type="PROSITE" id="PS50011">
    <property type="entry name" value="PROTEIN_KINASE_DOM"/>
    <property type="match status" value="1"/>
</dbReference>
<proteinExistence type="predicted"/>
<evidence type="ECO:0000256" key="4">
    <source>
        <dbReference type="ARBA" id="ARBA00022777"/>
    </source>
</evidence>
<evidence type="ECO:0000256" key="5">
    <source>
        <dbReference type="ARBA" id="ARBA00022840"/>
    </source>
</evidence>
<evidence type="ECO:0000256" key="3">
    <source>
        <dbReference type="ARBA" id="ARBA00022741"/>
    </source>
</evidence>
<dbReference type="SMART" id="SM00666">
    <property type="entry name" value="PB1"/>
    <property type="match status" value="1"/>
</dbReference>